<evidence type="ECO:0000313" key="1">
    <source>
        <dbReference type="EMBL" id="CCD50816.1"/>
    </source>
</evidence>
<reference evidence="2" key="1">
    <citation type="journal article" date="2011" name="PLoS Genet.">
        <title>Genomic analysis of the necrotrophic fungal pathogens Sclerotinia sclerotiorum and Botrytis cinerea.</title>
        <authorList>
            <person name="Amselem J."/>
            <person name="Cuomo C.A."/>
            <person name="van Kan J.A."/>
            <person name="Viaud M."/>
            <person name="Benito E.P."/>
            <person name="Couloux A."/>
            <person name="Coutinho P.M."/>
            <person name="de Vries R.P."/>
            <person name="Dyer P.S."/>
            <person name="Fillinger S."/>
            <person name="Fournier E."/>
            <person name="Gout L."/>
            <person name="Hahn M."/>
            <person name="Kohn L."/>
            <person name="Lapalu N."/>
            <person name="Plummer K.M."/>
            <person name="Pradier J.M."/>
            <person name="Quevillon E."/>
            <person name="Sharon A."/>
            <person name="Simon A."/>
            <person name="ten Have A."/>
            <person name="Tudzynski B."/>
            <person name="Tudzynski P."/>
            <person name="Wincker P."/>
            <person name="Andrew M."/>
            <person name="Anthouard V."/>
            <person name="Beever R.E."/>
            <person name="Beffa R."/>
            <person name="Benoit I."/>
            <person name="Bouzid O."/>
            <person name="Brault B."/>
            <person name="Chen Z."/>
            <person name="Choquer M."/>
            <person name="Collemare J."/>
            <person name="Cotton P."/>
            <person name="Danchin E.G."/>
            <person name="Da Silva C."/>
            <person name="Gautier A."/>
            <person name="Giraud C."/>
            <person name="Giraud T."/>
            <person name="Gonzalez C."/>
            <person name="Grossetete S."/>
            <person name="Guldener U."/>
            <person name="Henrissat B."/>
            <person name="Howlett B.J."/>
            <person name="Kodira C."/>
            <person name="Kretschmer M."/>
            <person name="Lappartient A."/>
            <person name="Leroch M."/>
            <person name="Levis C."/>
            <person name="Mauceli E."/>
            <person name="Neuveglise C."/>
            <person name="Oeser B."/>
            <person name="Pearson M."/>
            <person name="Poulain J."/>
            <person name="Poussereau N."/>
            <person name="Quesneville H."/>
            <person name="Rascle C."/>
            <person name="Schumacher J."/>
            <person name="Segurens B."/>
            <person name="Sexton A."/>
            <person name="Silva E."/>
            <person name="Sirven C."/>
            <person name="Soanes D.M."/>
            <person name="Talbot N.J."/>
            <person name="Templeton M."/>
            <person name="Yandava C."/>
            <person name="Yarden O."/>
            <person name="Zeng Q."/>
            <person name="Rollins J.A."/>
            <person name="Lebrun M.H."/>
            <person name="Dickman M."/>
        </authorList>
    </citation>
    <scope>NUCLEOTIDE SEQUENCE [LARGE SCALE GENOMIC DNA]</scope>
    <source>
        <strain evidence="2">T4</strain>
    </source>
</reference>
<dbReference type="AlphaFoldDB" id="G2YGB8"/>
<dbReference type="HOGENOM" id="CLU_2399426_0_0_1"/>
<accession>G2YGB8</accession>
<dbReference type="InParanoid" id="G2YGB8"/>
<protein>
    <submittedName>
        <fullName evidence="1">Uncharacterized protein</fullName>
    </submittedName>
</protein>
<gene>
    <name evidence="1" type="ORF">BofuT4_uP087200.1</name>
</gene>
<name>G2YGB8_BOTF4</name>
<organism evidence="1 2">
    <name type="scientific">Botryotinia fuckeliana (strain T4)</name>
    <name type="common">Noble rot fungus</name>
    <name type="synonym">Botrytis cinerea</name>
    <dbReference type="NCBI Taxonomy" id="999810"/>
    <lineage>
        <taxon>Eukaryota</taxon>
        <taxon>Fungi</taxon>
        <taxon>Dikarya</taxon>
        <taxon>Ascomycota</taxon>
        <taxon>Pezizomycotina</taxon>
        <taxon>Leotiomycetes</taxon>
        <taxon>Helotiales</taxon>
        <taxon>Sclerotiniaceae</taxon>
        <taxon>Botrytis</taxon>
    </lineage>
</organism>
<dbReference type="EMBL" id="FQ790329">
    <property type="protein sequence ID" value="CCD50816.1"/>
    <property type="molecule type" value="Genomic_DNA"/>
</dbReference>
<evidence type="ECO:0000313" key="2">
    <source>
        <dbReference type="Proteomes" id="UP000008177"/>
    </source>
</evidence>
<sequence>MNRILGYIASLGGFRLFRRKIGLNSSGAFAMLYSTRHKPRNSTWRLSLEFLVSTITRNTPMQSTNQKEEYMEYVLFYVSHTALGDKQGSRLPG</sequence>
<proteinExistence type="predicted"/>
<dbReference type="Proteomes" id="UP000008177">
    <property type="component" value="Unplaced contigs"/>
</dbReference>